<dbReference type="Proteomes" id="UP000593577">
    <property type="component" value="Unassembled WGS sequence"/>
</dbReference>
<evidence type="ECO:0000313" key="1">
    <source>
        <dbReference type="EMBL" id="MBA0697347.1"/>
    </source>
</evidence>
<gene>
    <name evidence="1" type="ORF">Goari_020889</name>
</gene>
<dbReference type="EMBL" id="JABFAA010000012">
    <property type="protein sequence ID" value="MBA0697347.1"/>
    <property type="molecule type" value="Genomic_DNA"/>
</dbReference>
<keyword evidence="2" id="KW-1185">Reference proteome</keyword>
<reference evidence="1 2" key="1">
    <citation type="journal article" date="2019" name="Genome Biol. Evol.">
        <title>Insights into the evolution of the New World diploid cottons (Gossypium, subgenus Houzingenia) based on genome sequencing.</title>
        <authorList>
            <person name="Grover C.E."/>
            <person name="Arick M.A. 2nd"/>
            <person name="Thrash A."/>
            <person name="Conover J.L."/>
            <person name="Sanders W.S."/>
            <person name="Peterson D.G."/>
            <person name="Frelichowski J.E."/>
            <person name="Scheffler J.A."/>
            <person name="Scheffler B.E."/>
            <person name="Wendel J.F."/>
        </authorList>
    </citation>
    <scope>NUCLEOTIDE SEQUENCE [LARGE SCALE GENOMIC DNA]</scope>
    <source>
        <strain evidence="1">185</strain>
        <tissue evidence="1">Leaf</tissue>
    </source>
</reference>
<dbReference type="AlphaFoldDB" id="A0A7J8YCT5"/>
<evidence type="ECO:0000313" key="2">
    <source>
        <dbReference type="Proteomes" id="UP000593577"/>
    </source>
</evidence>
<protein>
    <submittedName>
        <fullName evidence="1">Uncharacterized protein</fullName>
    </submittedName>
</protein>
<comment type="caution">
    <text evidence="1">The sequence shown here is derived from an EMBL/GenBank/DDBJ whole genome shotgun (WGS) entry which is preliminary data.</text>
</comment>
<proteinExistence type="predicted"/>
<organism evidence="1 2">
    <name type="scientific">Gossypium aridum</name>
    <name type="common">American cotton</name>
    <name type="synonym">Erioxylum aridum</name>
    <dbReference type="NCBI Taxonomy" id="34290"/>
    <lineage>
        <taxon>Eukaryota</taxon>
        <taxon>Viridiplantae</taxon>
        <taxon>Streptophyta</taxon>
        <taxon>Embryophyta</taxon>
        <taxon>Tracheophyta</taxon>
        <taxon>Spermatophyta</taxon>
        <taxon>Magnoliopsida</taxon>
        <taxon>eudicotyledons</taxon>
        <taxon>Gunneridae</taxon>
        <taxon>Pentapetalae</taxon>
        <taxon>rosids</taxon>
        <taxon>malvids</taxon>
        <taxon>Malvales</taxon>
        <taxon>Malvaceae</taxon>
        <taxon>Malvoideae</taxon>
        <taxon>Gossypium</taxon>
    </lineage>
</organism>
<accession>A0A7J8YCT5</accession>
<name>A0A7J8YCT5_GOSAI</name>
<sequence length="26" mass="3199">MKKLTNSREKILKHETKIKMLEETIR</sequence>